<dbReference type="FunFam" id="3.10.590.10:FF:000003">
    <property type="entry name" value="Thymocyte nuclear protein 1"/>
    <property type="match status" value="1"/>
</dbReference>
<protein>
    <submittedName>
        <fullName evidence="3">Predicted RNA-binding protein, contains PUA-like domain</fullName>
    </submittedName>
</protein>
<dbReference type="EMBL" id="FQWZ01000007">
    <property type="protein sequence ID" value="SHH24546.1"/>
    <property type="molecule type" value="Genomic_DNA"/>
</dbReference>
<reference evidence="3 4" key="1">
    <citation type="submission" date="2016-11" db="EMBL/GenBank/DDBJ databases">
        <authorList>
            <person name="Jaros S."/>
            <person name="Januszkiewicz K."/>
            <person name="Wedrychowicz H."/>
        </authorList>
    </citation>
    <scope>NUCLEOTIDE SEQUENCE [LARGE SCALE GENOMIC DNA]</scope>
    <source>
        <strain evidence="3 4">CGMCC 1.7049</strain>
    </source>
</reference>
<sequence>MGYWLMKSEPDEFGIEDLIRSDKQTTTWSGVRNFQARNFMRDDMKLGDLAFFYHSSCPAPGVVGTMKVVKAAYPDPTQFDPASDYFDPKSKPDNPTWVAVDLQFVKQFPLVSLEALRKEPKLAEMRLLQKGNRLSVLPVNAAEWKRIMSMVEG</sequence>
<evidence type="ECO:0000313" key="4">
    <source>
        <dbReference type="Proteomes" id="UP000199758"/>
    </source>
</evidence>
<dbReference type="Pfam" id="PF01878">
    <property type="entry name" value="EVE"/>
    <property type="match status" value="1"/>
</dbReference>
<organism evidence="3 4">
    <name type="scientific">Hydrocarboniphaga daqingensis</name>
    <dbReference type="NCBI Taxonomy" id="490188"/>
    <lineage>
        <taxon>Bacteria</taxon>
        <taxon>Pseudomonadati</taxon>
        <taxon>Pseudomonadota</taxon>
        <taxon>Gammaproteobacteria</taxon>
        <taxon>Nevskiales</taxon>
        <taxon>Nevskiaceae</taxon>
        <taxon>Hydrocarboniphaga</taxon>
    </lineage>
</organism>
<dbReference type="InterPro" id="IPR047197">
    <property type="entry name" value="THYN1-like_EVE"/>
</dbReference>
<evidence type="ECO:0000313" key="3">
    <source>
        <dbReference type="EMBL" id="SHH24546.1"/>
    </source>
</evidence>
<dbReference type="OrthoDB" id="9791347at2"/>
<dbReference type="SUPFAM" id="SSF88697">
    <property type="entry name" value="PUA domain-like"/>
    <property type="match status" value="1"/>
</dbReference>
<name>A0A1M5REP2_9GAMM</name>
<dbReference type="Gene3D" id="3.10.590.10">
    <property type="entry name" value="ph1033 like domains"/>
    <property type="match status" value="1"/>
</dbReference>
<dbReference type="PANTHER" id="PTHR14087">
    <property type="entry name" value="THYMOCYTE NUCLEAR PROTEIN 1"/>
    <property type="match status" value="1"/>
</dbReference>
<dbReference type="InterPro" id="IPR015947">
    <property type="entry name" value="PUA-like_sf"/>
</dbReference>
<dbReference type="STRING" id="490188.SAMN04488068_3056"/>
<accession>A0A1M5REP2</accession>
<dbReference type="CDD" id="cd21133">
    <property type="entry name" value="EVE"/>
    <property type="match status" value="1"/>
</dbReference>
<dbReference type="RefSeq" id="WP_072898817.1">
    <property type="nucleotide sequence ID" value="NZ_FQWZ01000007.1"/>
</dbReference>
<dbReference type="AlphaFoldDB" id="A0A1M5REP2"/>
<gene>
    <name evidence="3" type="ORF">SAMN04488068_3056</name>
</gene>
<keyword evidence="4" id="KW-1185">Reference proteome</keyword>
<dbReference type="InterPro" id="IPR002740">
    <property type="entry name" value="EVE_domain"/>
</dbReference>
<keyword evidence="1" id="KW-0597">Phosphoprotein</keyword>
<evidence type="ECO:0000256" key="1">
    <source>
        <dbReference type="ARBA" id="ARBA00022553"/>
    </source>
</evidence>
<dbReference type="PANTHER" id="PTHR14087:SF7">
    <property type="entry name" value="THYMOCYTE NUCLEAR PROTEIN 1"/>
    <property type="match status" value="1"/>
</dbReference>
<evidence type="ECO:0000259" key="2">
    <source>
        <dbReference type="Pfam" id="PF01878"/>
    </source>
</evidence>
<feature type="domain" description="EVE" evidence="2">
    <location>
        <begin position="3"/>
        <end position="150"/>
    </location>
</feature>
<proteinExistence type="predicted"/>
<dbReference type="Proteomes" id="UP000199758">
    <property type="component" value="Unassembled WGS sequence"/>
</dbReference>
<dbReference type="InterPro" id="IPR052181">
    <property type="entry name" value="5hmC_binding"/>
</dbReference>